<feature type="compositionally biased region" description="Acidic residues" evidence="8">
    <location>
        <begin position="661"/>
        <end position="672"/>
    </location>
</feature>
<evidence type="ECO:0000256" key="1">
    <source>
        <dbReference type="ARBA" id="ARBA00004571"/>
    </source>
</evidence>
<evidence type="ECO:0000256" key="3">
    <source>
        <dbReference type="ARBA" id="ARBA00022452"/>
    </source>
</evidence>
<evidence type="ECO:0000313" key="11">
    <source>
        <dbReference type="Proteomes" id="UP000245474"/>
    </source>
</evidence>
<dbReference type="Gene3D" id="2.170.130.10">
    <property type="entry name" value="TonB-dependent receptor, plug domain"/>
    <property type="match status" value="1"/>
</dbReference>
<comment type="subcellular location">
    <subcellularLocation>
        <location evidence="1 7">Cell outer membrane</location>
        <topology evidence="1 7">Multi-pass membrane protein</topology>
    </subcellularLocation>
</comment>
<feature type="region of interest" description="Disordered" evidence="8">
    <location>
        <begin position="653"/>
        <end position="674"/>
    </location>
</feature>
<keyword evidence="3 7" id="KW-1134">Transmembrane beta strand</keyword>
<dbReference type="Proteomes" id="UP000245474">
    <property type="component" value="Unassembled WGS sequence"/>
</dbReference>
<dbReference type="EMBL" id="QFFI01000001">
    <property type="protein sequence ID" value="PWG65708.1"/>
    <property type="molecule type" value="Genomic_DNA"/>
</dbReference>
<dbReference type="InterPro" id="IPR037066">
    <property type="entry name" value="Plug_dom_sf"/>
</dbReference>
<keyword evidence="5 7" id="KW-0472">Membrane</keyword>
<keyword evidence="11" id="KW-1185">Reference proteome</keyword>
<reference evidence="10 11" key="1">
    <citation type="submission" date="2018-05" db="EMBL/GenBank/DDBJ databases">
        <title>Spiribacter halobius sp. nov., a moderately halophilic bacterium isolated from marine solar saltern.</title>
        <authorList>
            <person name="Zheng W.-S."/>
            <person name="Lu D.-C."/>
            <person name="Du Z.-J."/>
        </authorList>
    </citation>
    <scope>NUCLEOTIDE SEQUENCE [LARGE SCALE GENOMIC DNA]</scope>
    <source>
        <strain evidence="10 11">E85</strain>
    </source>
</reference>
<dbReference type="PROSITE" id="PS52016">
    <property type="entry name" value="TONB_DEPENDENT_REC_3"/>
    <property type="match status" value="1"/>
</dbReference>
<comment type="caution">
    <text evidence="10">The sequence shown here is derived from an EMBL/GenBank/DDBJ whole genome shotgun (WGS) entry which is preliminary data.</text>
</comment>
<dbReference type="AlphaFoldDB" id="A0A2U2N9E3"/>
<dbReference type="GO" id="GO:0009279">
    <property type="term" value="C:cell outer membrane"/>
    <property type="evidence" value="ECO:0007669"/>
    <property type="project" value="UniProtKB-SubCell"/>
</dbReference>
<accession>A0A2U2N9E3</accession>
<dbReference type="InterPro" id="IPR012910">
    <property type="entry name" value="Plug_dom"/>
</dbReference>
<evidence type="ECO:0000256" key="5">
    <source>
        <dbReference type="ARBA" id="ARBA00023136"/>
    </source>
</evidence>
<gene>
    <name evidence="10" type="ORF">DEM34_00075</name>
</gene>
<dbReference type="Pfam" id="PF07715">
    <property type="entry name" value="Plug"/>
    <property type="match status" value="1"/>
</dbReference>
<keyword evidence="4 7" id="KW-0812">Transmembrane</keyword>
<evidence type="ECO:0000256" key="2">
    <source>
        <dbReference type="ARBA" id="ARBA00022448"/>
    </source>
</evidence>
<dbReference type="CDD" id="cd01347">
    <property type="entry name" value="ligand_gated_channel"/>
    <property type="match status" value="1"/>
</dbReference>
<protein>
    <submittedName>
        <fullName evidence="10">Ligand-gated channel</fullName>
    </submittedName>
</protein>
<dbReference type="GO" id="GO:0044718">
    <property type="term" value="P:siderophore transmembrane transport"/>
    <property type="evidence" value="ECO:0007669"/>
    <property type="project" value="TreeGrafter"/>
</dbReference>
<evidence type="ECO:0000313" key="10">
    <source>
        <dbReference type="EMBL" id="PWG65708.1"/>
    </source>
</evidence>
<feature type="compositionally biased region" description="Polar residues" evidence="8">
    <location>
        <begin position="93"/>
        <end position="103"/>
    </location>
</feature>
<evidence type="ECO:0000256" key="4">
    <source>
        <dbReference type="ARBA" id="ARBA00022692"/>
    </source>
</evidence>
<evidence type="ECO:0000256" key="6">
    <source>
        <dbReference type="ARBA" id="ARBA00023237"/>
    </source>
</evidence>
<evidence type="ECO:0000259" key="9">
    <source>
        <dbReference type="Pfam" id="PF07715"/>
    </source>
</evidence>
<dbReference type="PANTHER" id="PTHR30069:SF42">
    <property type="entry name" value="FERRIC AEROBACTIN RECEPTOR"/>
    <property type="match status" value="1"/>
</dbReference>
<proteinExistence type="inferred from homology"/>
<dbReference type="PANTHER" id="PTHR30069">
    <property type="entry name" value="TONB-DEPENDENT OUTER MEMBRANE RECEPTOR"/>
    <property type="match status" value="1"/>
</dbReference>
<evidence type="ECO:0000256" key="7">
    <source>
        <dbReference type="PROSITE-ProRule" id="PRU01360"/>
    </source>
</evidence>
<name>A0A2U2N9E3_9GAMM</name>
<dbReference type="Gene3D" id="2.40.170.20">
    <property type="entry name" value="TonB-dependent receptor, beta-barrel domain"/>
    <property type="match status" value="1"/>
</dbReference>
<keyword evidence="6 7" id="KW-0998">Cell outer membrane</keyword>
<dbReference type="GO" id="GO:0015344">
    <property type="term" value="F:siderophore uptake transmembrane transporter activity"/>
    <property type="evidence" value="ECO:0007669"/>
    <property type="project" value="TreeGrafter"/>
</dbReference>
<comment type="similarity">
    <text evidence="7">Belongs to the TonB-dependent receptor family.</text>
</comment>
<organism evidence="10 11">
    <name type="scientific">Sediminicurvatus halobius</name>
    <dbReference type="NCBI Taxonomy" id="2182432"/>
    <lineage>
        <taxon>Bacteria</taxon>
        <taxon>Pseudomonadati</taxon>
        <taxon>Pseudomonadota</taxon>
        <taxon>Gammaproteobacteria</taxon>
        <taxon>Chromatiales</taxon>
        <taxon>Ectothiorhodospiraceae</taxon>
        <taxon>Sediminicurvatus</taxon>
    </lineage>
</organism>
<sequence length="783" mass="83005">MDPIRFLRAGLARISHRFTAAGADLAGRPALRSARVLDVLSSTPARPDSRAPCPARHLHALASRIGEICGLGARNAPATVCATLLAISPAVLGQSQGTSSSPSEAAEDTPGQGQALRVEAIGVTAARPGGTAADLTRATTVVDRETIEQQSAISRDIGDILGKTVPGFGISTEGSTNFTQNLRGRNFLVLVDGVPISTPLRDSARDLKIIDPSAIERIEVIRGGTAAFGFGATGGLVNYITRDPGREALSSFAEAGMRFSTEHPDGSLQGHASLGVSGQRGGVDFILNGSFAQRNGFFDADGDRIPPDPLGGQGGLADSDERNVLGKLGYDFDQGRQRLEVMVNSYDIEQDTDFVTSAGDFGEREKATAVPGEPLGNQGRTENELVNLTYTNRDIGGSSVDLQGYYQDYLATFPIDPDFLAGSTNEAEKTGARLTIDTPVLGDPAGPRVQWGVDYLNSETNEIIVGDNPFGTASVPFVEQDAVAGFAQLELPVGSIGTITSGVRHEEIQLDVPTFSGPGGTVQGGELDYSETLFNARGVAFITENIDLFGGFSQGFTVTEAIGELQSAASAWAGGGGSAEDLDPEAQKVDHYELGLRGSWDRIEGSLVGFYSESDLGTTFEGFAQPVREPEEIFGVELSLEAELNPQWSAGGTVTWADSNTDADGDGDLDEELPTRRVPPVKITGFAEYSPYGWWRNRLQLLYSGDREPDGATNFAGTPDEVDSFVIFDYHAGFDIGPGELQLGVENLLNEDYFPVAAQSFGTDSAFAQGQGRTVSLSYRAEW</sequence>
<feature type="domain" description="TonB-dependent receptor plug" evidence="9">
    <location>
        <begin position="133"/>
        <end position="235"/>
    </location>
</feature>
<dbReference type="InterPro" id="IPR039426">
    <property type="entry name" value="TonB-dep_rcpt-like"/>
</dbReference>
<keyword evidence="2 7" id="KW-0813">Transport</keyword>
<feature type="region of interest" description="Disordered" evidence="8">
    <location>
        <begin position="93"/>
        <end position="113"/>
    </location>
</feature>
<dbReference type="InterPro" id="IPR036942">
    <property type="entry name" value="Beta-barrel_TonB_sf"/>
</dbReference>
<dbReference type="SUPFAM" id="SSF56935">
    <property type="entry name" value="Porins"/>
    <property type="match status" value="1"/>
</dbReference>
<evidence type="ECO:0000256" key="8">
    <source>
        <dbReference type="SAM" id="MobiDB-lite"/>
    </source>
</evidence>